<evidence type="ECO:0000313" key="1">
    <source>
        <dbReference type="EMBL" id="KAH7653066.1"/>
    </source>
</evidence>
<accession>A0ACB7TYD7</accession>
<sequence>MNVCESTARSVLDKPLCELTEEDIAQLTREDCRRYLREKGMRRPSWNKSQAIQQVISLKALLEPQPTDAAADPGPPIRPKPPPPVVTPPKEPIIESPSPYRRRDPILPALTPTDTSPRPQLAGREEIAPEPGFHSSRVAPHVPPGQMTIFYAGKVCVFDGVPPDKARVIMQLAASREEDYEPNQPGLPVQSNRIVPYRLPLRPGPPPAPPPPQLSCNAGRLASLVDDRERVTAREIELPECPTSRKASLQRYLEKRKDRCKGKRALGGLCPSMDLMYLSQRFKTHVPNEHSGRSDMSSPNQPRPPSTPGRCSSIENQSQKLHISFDLNDDVCIRSWIVCDIEINHCPSIGMCFNEE</sequence>
<keyword evidence="2" id="KW-1185">Reference proteome</keyword>
<protein>
    <submittedName>
        <fullName evidence="1">Tify domain-containing protein</fullName>
    </submittedName>
</protein>
<proteinExistence type="predicted"/>
<reference evidence="2" key="1">
    <citation type="journal article" date="2022" name="Nat. Commun.">
        <title>Chromosome evolution and the genetic basis of agronomically important traits in greater yam.</title>
        <authorList>
            <person name="Bredeson J.V."/>
            <person name="Lyons J.B."/>
            <person name="Oniyinde I.O."/>
            <person name="Okereke N.R."/>
            <person name="Kolade O."/>
            <person name="Nnabue I."/>
            <person name="Nwadili C.O."/>
            <person name="Hribova E."/>
            <person name="Parker M."/>
            <person name="Nwogha J."/>
            <person name="Shu S."/>
            <person name="Carlson J."/>
            <person name="Kariba R."/>
            <person name="Muthemba S."/>
            <person name="Knop K."/>
            <person name="Barton G.J."/>
            <person name="Sherwood A.V."/>
            <person name="Lopez-Montes A."/>
            <person name="Asiedu R."/>
            <person name="Jamnadass R."/>
            <person name="Muchugi A."/>
            <person name="Goodstein D."/>
            <person name="Egesi C.N."/>
            <person name="Featherston J."/>
            <person name="Asfaw A."/>
            <person name="Simpson G.G."/>
            <person name="Dolezel J."/>
            <person name="Hendre P.S."/>
            <person name="Van Deynze A."/>
            <person name="Kumar P.L."/>
            <person name="Obidiegwu J.E."/>
            <person name="Bhattacharjee R."/>
            <person name="Rokhsar D.S."/>
        </authorList>
    </citation>
    <scope>NUCLEOTIDE SEQUENCE [LARGE SCALE GENOMIC DNA]</scope>
    <source>
        <strain evidence="2">cv. TDa95/00328</strain>
    </source>
</reference>
<dbReference type="EMBL" id="CM037029">
    <property type="protein sequence ID" value="KAH7653066.1"/>
    <property type="molecule type" value="Genomic_DNA"/>
</dbReference>
<dbReference type="Proteomes" id="UP000827976">
    <property type="component" value="Chromosome 19"/>
</dbReference>
<evidence type="ECO:0000313" key="2">
    <source>
        <dbReference type="Proteomes" id="UP000827976"/>
    </source>
</evidence>
<name>A0ACB7TYD7_DIOAL</name>
<gene>
    <name evidence="1" type="ORF">IHE45_19G058400</name>
</gene>
<comment type="caution">
    <text evidence="1">The sequence shown here is derived from an EMBL/GenBank/DDBJ whole genome shotgun (WGS) entry which is preliminary data.</text>
</comment>
<organism evidence="1 2">
    <name type="scientific">Dioscorea alata</name>
    <name type="common">Purple yam</name>
    <dbReference type="NCBI Taxonomy" id="55571"/>
    <lineage>
        <taxon>Eukaryota</taxon>
        <taxon>Viridiplantae</taxon>
        <taxon>Streptophyta</taxon>
        <taxon>Embryophyta</taxon>
        <taxon>Tracheophyta</taxon>
        <taxon>Spermatophyta</taxon>
        <taxon>Magnoliopsida</taxon>
        <taxon>Liliopsida</taxon>
        <taxon>Dioscoreales</taxon>
        <taxon>Dioscoreaceae</taxon>
        <taxon>Dioscorea</taxon>
    </lineage>
</organism>